<keyword evidence="1" id="KW-0472">Membrane</keyword>
<sequence length="145" mass="16635">MYLTFALVAAGLAFALYPSGAMNAPLSQLTWIKICLLVFSGLLWLAAFKSLLRSFKKDRLWPWRWESWRDPATFLIRYTLAAFTMFAANYVGDNLHLTGWLLWSVQGLGMFCALWVVTRDELRIKSPEEKARARAAARQQPNNMD</sequence>
<organism evidence="2 3">
    <name type="scientific">Dyella mobilis</name>
    <dbReference type="NCBI Taxonomy" id="1849582"/>
    <lineage>
        <taxon>Bacteria</taxon>
        <taxon>Pseudomonadati</taxon>
        <taxon>Pseudomonadota</taxon>
        <taxon>Gammaproteobacteria</taxon>
        <taxon>Lysobacterales</taxon>
        <taxon>Rhodanobacteraceae</taxon>
        <taxon>Dyella</taxon>
    </lineage>
</organism>
<evidence type="ECO:0000256" key="1">
    <source>
        <dbReference type="SAM" id="Phobius"/>
    </source>
</evidence>
<feature type="transmembrane region" description="Helical" evidence="1">
    <location>
        <begin position="31"/>
        <end position="52"/>
    </location>
</feature>
<comment type="caution">
    <text evidence="2">The sequence shown here is derived from an EMBL/GenBank/DDBJ whole genome shotgun (WGS) entry which is preliminary data.</text>
</comment>
<feature type="transmembrane region" description="Helical" evidence="1">
    <location>
        <begin position="97"/>
        <end position="117"/>
    </location>
</feature>
<evidence type="ECO:0000313" key="3">
    <source>
        <dbReference type="Proteomes" id="UP001430193"/>
    </source>
</evidence>
<feature type="transmembrane region" description="Helical" evidence="1">
    <location>
        <begin position="72"/>
        <end position="91"/>
    </location>
</feature>
<reference evidence="2" key="1">
    <citation type="submission" date="2020-10" db="EMBL/GenBank/DDBJ databases">
        <title>Phylogeny of dyella-like bacteria.</title>
        <authorList>
            <person name="Fu J."/>
        </authorList>
    </citation>
    <scope>NUCLEOTIDE SEQUENCE</scope>
    <source>
        <strain evidence="2">DHON07</strain>
    </source>
</reference>
<protein>
    <submittedName>
        <fullName evidence="2">Uncharacterized protein</fullName>
    </submittedName>
</protein>
<dbReference type="Proteomes" id="UP001430193">
    <property type="component" value="Unassembled WGS sequence"/>
</dbReference>
<keyword evidence="3" id="KW-1185">Reference proteome</keyword>
<evidence type="ECO:0000313" key="2">
    <source>
        <dbReference type="EMBL" id="MBM7131258.1"/>
    </source>
</evidence>
<dbReference type="EMBL" id="JADIKF010000040">
    <property type="protein sequence ID" value="MBM7131258.1"/>
    <property type="molecule type" value="Genomic_DNA"/>
</dbReference>
<name>A0ABS2KLH3_9GAMM</name>
<dbReference type="RefSeq" id="WP_204632849.1">
    <property type="nucleotide sequence ID" value="NZ_BSOC01000005.1"/>
</dbReference>
<gene>
    <name evidence="2" type="ORF">ISS99_17155</name>
</gene>
<accession>A0ABS2KLH3</accession>
<proteinExistence type="predicted"/>
<keyword evidence="1" id="KW-0812">Transmembrane</keyword>
<keyword evidence="1" id="KW-1133">Transmembrane helix</keyword>